<proteinExistence type="inferred from homology"/>
<keyword evidence="4" id="KW-0547">Nucleotide-binding</keyword>
<feature type="domain" description="EF-hand" evidence="10">
    <location>
        <begin position="430"/>
        <end position="460"/>
    </location>
</feature>
<evidence type="ECO:0000256" key="4">
    <source>
        <dbReference type="ARBA" id="ARBA00022741"/>
    </source>
</evidence>
<dbReference type="InterPro" id="IPR000719">
    <property type="entry name" value="Prot_kinase_dom"/>
</dbReference>
<dbReference type="SMART" id="SM00054">
    <property type="entry name" value="EFh"/>
    <property type="match status" value="2"/>
</dbReference>
<dbReference type="GO" id="GO:0005509">
    <property type="term" value="F:calcium ion binding"/>
    <property type="evidence" value="ECO:0007669"/>
    <property type="project" value="InterPro"/>
</dbReference>
<dbReference type="PROSITE" id="PS50011">
    <property type="entry name" value="PROTEIN_KINASE_DOM"/>
    <property type="match status" value="1"/>
</dbReference>
<comment type="caution">
    <text evidence="11">The sequence shown here is derived from an EMBL/GenBank/DDBJ whole genome shotgun (WGS) entry which is preliminary data.</text>
</comment>
<evidence type="ECO:0000259" key="10">
    <source>
        <dbReference type="PROSITE" id="PS50222"/>
    </source>
</evidence>
<evidence type="ECO:0000313" key="11">
    <source>
        <dbReference type="EMBL" id="OMJ74946.1"/>
    </source>
</evidence>
<keyword evidence="12" id="KW-1185">Reference proteome</keyword>
<evidence type="ECO:0000256" key="8">
    <source>
        <dbReference type="ARBA" id="ARBA00024334"/>
    </source>
</evidence>
<evidence type="ECO:0000256" key="2">
    <source>
        <dbReference type="ARBA" id="ARBA00022527"/>
    </source>
</evidence>
<dbReference type="AlphaFoldDB" id="A0A1R2BDW4"/>
<dbReference type="Pfam" id="PF00069">
    <property type="entry name" value="Pkinase"/>
    <property type="match status" value="1"/>
</dbReference>
<dbReference type="PROSITE" id="PS50222">
    <property type="entry name" value="EF_HAND_2"/>
    <property type="match status" value="2"/>
</dbReference>
<keyword evidence="7" id="KW-0067">ATP-binding</keyword>
<feature type="domain" description="Protein kinase" evidence="9">
    <location>
        <begin position="34"/>
        <end position="302"/>
    </location>
</feature>
<gene>
    <name evidence="11" type="ORF">SteCoe_26006</name>
</gene>
<evidence type="ECO:0000313" key="12">
    <source>
        <dbReference type="Proteomes" id="UP000187209"/>
    </source>
</evidence>
<dbReference type="InterPro" id="IPR002048">
    <property type="entry name" value="EF_hand_dom"/>
</dbReference>
<evidence type="ECO:0000256" key="7">
    <source>
        <dbReference type="ARBA" id="ARBA00022840"/>
    </source>
</evidence>
<dbReference type="GO" id="GO:0005524">
    <property type="term" value="F:ATP binding"/>
    <property type="evidence" value="ECO:0007669"/>
    <property type="project" value="UniProtKB-KW"/>
</dbReference>
<dbReference type="Proteomes" id="UP000187209">
    <property type="component" value="Unassembled WGS sequence"/>
</dbReference>
<keyword evidence="2" id="KW-0723">Serine/threonine-protein kinase</keyword>
<evidence type="ECO:0000256" key="6">
    <source>
        <dbReference type="ARBA" id="ARBA00022837"/>
    </source>
</evidence>
<keyword evidence="6" id="KW-0106">Calcium</keyword>
<evidence type="ECO:0008006" key="13">
    <source>
        <dbReference type="Google" id="ProtNLM"/>
    </source>
</evidence>
<dbReference type="Gene3D" id="3.30.200.20">
    <property type="entry name" value="Phosphorylase Kinase, domain 1"/>
    <property type="match status" value="1"/>
</dbReference>
<dbReference type="GO" id="GO:0004674">
    <property type="term" value="F:protein serine/threonine kinase activity"/>
    <property type="evidence" value="ECO:0007669"/>
    <property type="project" value="UniProtKB-KW"/>
</dbReference>
<comment type="cofactor">
    <cofactor evidence="1">
        <name>Mg(2+)</name>
        <dbReference type="ChEBI" id="CHEBI:18420"/>
    </cofactor>
</comment>
<dbReference type="InterPro" id="IPR011992">
    <property type="entry name" value="EF-hand-dom_pair"/>
</dbReference>
<dbReference type="SUPFAM" id="SSF56112">
    <property type="entry name" value="Protein kinase-like (PK-like)"/>
    <property type="match status" value="1"/>
</dbReference>
<evidence type="ECO:0000256" key="3">
    <source>
        <dbReference type="ARBA" id="ARBA00022679"/>
    </source>
</evidence>
<dbReference type="EMBL" id="MPUH01000719">
    <property type="protein sequence ID" value="OMJ74946.1"/>
    <property type="molecule type" value="Genomic_DNA"/>
</dbReference>
<dbReference type="InterPro" id="IPR011009">
    <property type="entry name" value="Kinase-like_dom_sf"/>
</dbReference>
<accession>A0A1R2BDW4</accession>
<dbReference type="OrthoDB" id="186625at2759"/>
<feature type="domain" description="EF-hand" evidence="10">
    <location>
        <begin position="392"/>
        <end position="427"/>
    </location>
</feature>
<dbReference type="SUPFAM" id="SSF47473">
    <property type="entry name" value="EF-hand"/>
    <property type="match status" value="1"/>
</dbReference>
<dbReference type="Gene3D" id="1.10.510.10">
    <property type="entry name" value="Transferase(Phosphotransferase) domain 1"/>
    <property type="match status" value="1"/>
</dbReference>
<dbReference type="PANTHER" id="PTHR24349">
    <property type="entry name" value="SERINE/THREONINE-PROTEIN KINASE"/>
    <property type="match status" value="1"/>
</dbReference>
<reference evidence="11 12" key="1">
    <citation type="submission" date="2016-11" db="EMBL/GenBank/DDBJ databases">
        <title>The macronuclear genome of Stentor coeruleus: a giant cell with tiny introns.</title>
        <authorList>
            <person name="Slabodnick M."/>
            <person name="Ruby J.G."/>
            <person name="Reiff S.B."/>
            <person name="Swart E.C."/>
            <person name="Gosai S."/>
            <person name="Prabakaran S."/>
            <person name="Witkowska E."/>
            <person name="Larue G.E."/>
            <person name="Fisher S."/>
            <person name="Freeman R.M."/>
            <person name="Gunawardena J."/>
            <person name="Chu W."/>
            <person name="Stover N.A."/>
            <person name="Gregory B.D."/>
            <person name="Nowacki M."/>
            <person name="Derisi J."/>
            <person name="Roy S.W."/>
            <person name="Marshall W.F."/>
            <person name="Sood P."/>
        </authorList>
    </citation>
    <scope>NUCLEOTIDE SEQUENCE [LARGE SCALE GENOMIC DNA]</scope>
    <source>
        <strain evidence="11">WM001</strain>
    </source>
</reference>
<evidence type="ECO:0000256" key="1">
    <source>
        <dbReference type="ARBA" id="ARBA00001946"/>
    </source>
</evidence>
<sequence>METEELKFMQDKYVEMKGGIAKTTTILHEYGGSVKEKYHIGYPLEGAVRSSLAQFRNCIHRDLNLKRAIKSYYIADAMFSNSSVSFTSHPLMNFELILNEIKALSELNHPNIIRLYDVYFDSKYIHLVTDFCKGGELFELLYQDHLSVDDSLGIYIQIIEAIKYIHSKEYCHRGLCIENIMFSDNDKKKVKIIGFSGAIKINGPIRYKYGSPMYMAPEVFQDNYTELCDEWSAGVIYFTMVAGHQPFQSSNFNQLSKRVQNRDFIRSENWKALPKLVKKFLKKILEIKNRPSAQKILEMPLIKKYQKENNKQAIKKLMRTIKSIKPESNFSQKIKLSNKIKIAVYKILSPLNILHDLNGLEGLWNELDVEGSDMLMESNIVNNIEKVLNKQELSHRAHQIIKKFDLDKRGCVTKDEFIGMLCDLTDRNLLMQAFNILDFDCNGIISPADFDVYFKCTDYENLTKLMQEANGTTLLDYESFSLLVTKFVIN</sequence>
<evidence type="ECO:0000259" key="9">
    <source>
        <dbReference type="PROSITE" id="PS50011"/>
    </source>
</evidence>
<organism evidence="11 12">
    <name type="scientific">Stentor coeruleus</name>
    <dbReference type="NCBI Taxonomy" id="5963"/>
    <lineage>
        <taxon>Eukaryota</taxon>
        <taxon>Sar</taxon>
        <taxon>Alveolata</taxon>
        <taxon>Ciliophora</taxon>
        <taxon>Postciliodesmatophora</taxon>
        <taxon>Heterotrichea</taxon>
        <taxon>Heterotrichida</taxon>
        <taxon>Stentoridae</taxon>
        <taxon>Stentor</taxon>
    </lineage>
</organism>
<keyword evidence="5" id="KW-0418">Kinase</keyword>
<dbReference type="InterPro" id="IPR018247">
    <property type="entry name" value="EF_Hand_1_Ca_BS"/>
</dbReference>
<dbReference type="InterPro" id="IPR050205">
    <property type="entry name" value="CDPK_Ser/Thr_kinases"/>
</dbReference>
<protein>
    <recommendedName>
        <fullName evidence="13">Protein kinase domain-containing protein</fullName>
    </recommendedName>
</protein>
<dbReference type="Gene3D" id="1.10.238.10">
    <property type="entry name" value="EF-hand"/>
    <property type="match status" value="1"/>
</dbReference>
<dbReference type="PROSITE" id="PS00018">
    <property type="entry name" value="EF_HAND_1"/>
    <property type="match status" value="1"/>
</dbReference>
<keyword evidence="3" id="KW-0808">Transferase</keyword>
<comment type="similarity">
    <text evidence="8">Belongs to the protein kinase superfamily. Ser/Thr protein kinase family. CDPK subfamily.</text>
</comment>
<name>A0A1R2BDW4_9CILI</name>
<evidence type="ECO:0000256" key="5">
    <source>
        <dbReference type="ARBA" id="ARBA00022777"/>
    </source>
</evidence>